<dbReference type="PANTHER" id="PTHR11592:SF78">
    <property type="entry name" value="GLUTATHIONE PEROXIDASE"/>
    <property type="match status" value="1"/>
</dbReference>
<dbReference type="PIRSF" id="PIRSF000303">
    <property type="entry name" value="Glutathion_perox"/>
    <property type="match status" value="1"/>
</dbReference>
<keyword evidence="3 5" id="KW-0560">Oxidoreductase</keyword>
<dbReference type="GO" id="GO:0034599">
    <property type="term" value="P:cellular response to oxidative stress"/>
    <property type="evidence" value="ECO:0007669"/>
    <property type="project" value="TreeGrafter"/>
</dbReference>
<dbReference type="InterPro" id="IPR029759">
    <property type="entry name" value="GPX_AS"/>
</dbReference>
<dbReference type="PROSITE" id="PS51355">
    <property type="entry name" value="GLUTATHIONE_PEROXID_3"/>
    <property type="match status" value="1"/>
</dbReference>
<dbReference type="Pfam" id="PF00255">
    <property type="entry name" value="GSHPx"/>
    <property type="match status" value="1"/>
</dbReference>
<organism evidence="7 8">
    <name type="scientific">Candidatus Thalassospirochaeta sargassi</name>
    <dbReference type="NCBI Taxonomy" id="3119039"/>
    <lineage>
        <taxon>Bacteria</taxon>
        <taxon>Pseudomonadati</taxon>
        <taxon>Spirochaetota</taxon>
        <taxon>Spirochaetia</taxon>
        <taxon>Spirochaetales</taxon>
        <taxon>Spirochaetaceae</taxon>
        <taxon>Candidatus Thalassospirochaeta</taxon>
    </lineage>
</organism>
<evidence type="ECO:0000256" key="2">
    <source>
        <dbReference type="ARBA" id="ARBA00022559"/>
    </source>
</evidence>
<dbReference type="CDD" id="cd00340">
    <property type="entry name" value="GSH_Peroxidase"/>
    <property type="match status" value="1"/>
</dbReference>
<dbReference type="InterPro" id="IPR013766">
    <property type="entry name" value="Thioredoxin_domain"/>
</dbReference>
<evidence type="ECO:0000313" key="8">
    <source>
        <dbReference type="Proteomes" id="UP001221217"/>
    </source>
</evidence>
<sequence length="159" mass="18021">MASNFYSYNAQLNNGTDISMEDFSGKVVLIVNTASKCGFTPQYGSLQELYEKYNEKGLEILGFPCDQFAHQEPGSDEDIQQFCKINFGVTFPLFKKVNVNGKDADPLYKFLRKELPGKIGNSVKWNFTKFLIDREGNPVKRFSPKTSPENLENDIISLL</sequence>
<keyword evidence="2 5" id="KW-0575">Peroxidase</keyword>
<dbReference type="Proteomes" id="UP001221217">
    <property type="component" value="Unassembled WGS sequence"/>
</dbReference>
<dbReference type="AlphaFoldDB" id="A0AAJ1IBS8"/>
<reference evidence="7 8" key="1">
    <citation type="submission" date="2022-12" db="EMBL/GenBank/DDBJ databases">
        <title>Metagenome assembled genome from gulf of manar.</title>
        <authorList>
            <person name="Kohli P."/>
            <person name="Pk S."/>
            <person name="Venkata Ramana C."/>
            <person name="Sasikala C."/>
        </authorList>
    </citation>
    <scope>NUCLEOTIDE SEQUENCE [LARGE SCALE GENOMIC DNA]</scope>
    <source>
        <strain evidence="7">JB008</strain>
    </source>
</reference>
<accession>A0AAJ1IBS8</accession>
<evidence type="ECO:0000256" key="5">
    <source>
        <dbReference type="RuleBase" id="RU000499"/>
    </source>
</evidence>
<dbReference type="PROSITE" id="PS00460">
    <property type="entry name" value="GLUTATHIONE_PEROXID_1"/>
    <property type="match status" value="1"/>
</dbReference>
<proteinExistence type="inferred from homology"/>
<dbReference type="EMBL" id="JAQQAL010000011">
    <property type="protein sequence ID" value="MDC7226372.1"/>
    <property type="molecule type" value="Genomic_DNA"/>
</dbReference>
<comment type="caution">
    <text evidence="7">The sequence shown here is derived from an EMBL/GenBank/DDBJ whole genome shotgun (WGS) entry which is preliminary data.</text>
</comment>
<evidence type="ECO:0000313" key="7">
    <source>
        <dbReference type="EMBL" id="MDC7226372.1"/>
    </source>
</evidence>
<evidence type="ECO:0000256" key="1">
    <source>
        <dbReference type="ARBA" id="ARBA00006926"/>
    </source>
</evidence>
<dbReference type="SUPFAM" id="SSF52833">
    <property type="entry name" value="Thioredoxin-like"/>
    <property type="match status" value="1"/>
</dbReference>
<comment type="similarity">
    <text evidence="1 5">Belongs to the glutathione peroxidase family.</text>
</comment>
<dbReference type="GO" id="GO:0004601">
    <property type="term" value="F:peroxidase activity"/>
    <property type="evidence" value="ECO:0007669"/>
    <property type="project" value="UniProtKB-KW"/>
</dbReference>
<dbReference type="InterPro" id="IPR036249">
    <property type="entry name" value="Thioredoxin-like_sf"/>
</dbReference>
<evidence type="ECO:0000259" key="6">
    <source>
        <dbReference type="PROSITE" id="PS51352"/>
    </source>
</evidence>
<dbReference type="Gene3D" id="3.40.30.10">
    <property type="entry name" value="Glutaredoxin"/>
    <property type="match status" value="1"/>
</dbReference>
<feature type="domain" description="Thioredoxin" evidence="6">
    <location>
        <begin position="1"/>
        <end position="159"/>
    </location>
</feature>
<evidence type="ECO:0000256" key="3">
    <source>
        <dbReference type="ARBA" id="ARBA00023002"/>
    </source>
</evidence>
<gene>
    <name evidence="7" type="ORF">PQJ61_06380</name>
</gene>
<feature type="active site" evidence="4">
    <location>
        <position position="37"/>
    </location>
</feature>
<protein>
    <recommendedName>
        <fullName evidence="5">Glutathione peroxidase</fullName>
    </recommendedName>
</protein>
<dbReference type="PROSITE" id="PS51352">
    <property type="entry name" value="THIOREDOXIN_2"/>
    <property type="match status" value="1"/>
</dbReference>
<dbReference type="FunFam" id="3.40.30.10:FF:000010">
    <property type="entry name" value="Glutathione peroxidase"/>
    <property type="match status" value="1"/>
</dbReference>
<evidence type="ECO:0000256" key="4">
    <source>
        <dbReference type="PIRSR" id="PIRSR000303-1"/>
    </source>
</evidence>
<dbReference type="PANTHER" id="PTHR11592">
    <property type="entry name" value="GLUTATHIONE PEROXIDASE"/>
    <property type="match status" value="1"/>
</dbReference>
<dbReference type="InterPro" id="IPR000889">
    <property type="entry name" value="Glutathione_peroxidase"/>
</dbReference>
<name>A0AAJ1IBS8_9SPIO</name>
<dbReference type="PRINTS" id="PR01011">
    <property type="entry name" value="GLUTPROXDASE"/>
</dbReference>